<gene>
    <name evidence="2" type="ORF">CONCODRAFT_11585</name>
</gene>
<evidence type="ECO:0000313" key="3">
    <source>
        <dbReference type="Proteomes" id="UP000070444"/>
    </source>
</evidence>
<organism evidence="2 3">
    <name type="scientific">Conidiobolus coronatus (strain ATCC 28846 / CBS 209.66 / NRRL 28638)</name>
    <name type="common">Delacroixia coronata</name>
    <dbReference type="NCBI Taxonomy" id="796925"/>
    <lineage>
        <taxon>Eukaryota</taxon>
        <taxon>Fungi</taxon>
        <taxon>Fungi incertae sedis</taxon>
        <taxon>Zoopagomycota</taxon>
        <taxon>Entomophthoromycotina</taxon>
        <taxon>Entomophthoromycetes</taxon>
        <taxon>Entomophthorales</taxon>
        <taxon>Ancylistaceae</taxon>
        <taxon>Conidiobolus</taxon>
    </lineage>
</organism>
<keyword evidence="1" id="KW-0472">Membrane</keyword>
<accession>A0A137NV86</accession>
<feature type="transmembrane region" description="Helical" evidence="1">
    <location>
        <begin position="34"/>
        <end position="56"/>
    </location>
</feature>
<feature type="transmembrane region" description="Helical" evidence="1">
    <location>
        <begin position="82"/>
        <end position="102"/>
    </location>
</feature>
<feature type="transmembrane region" description="Helical" evidence="1">
    <location>
        <begin position="178"/>
        <end position="199"/>
    </location>
</feature>
<feature type="transmembrane region" description="Helical" evidence="1">
    <location>
        <begin position="6"/>
        <end position="22"/>
    </location>
</feature>
<name>A0A137NV86_CONC2</name>
<dbReference type="AlphaFoldDB" id="A0A137NV86"/>
<dbReference type="Proteomes" id="UP000070444">
    <property type="component" value="Unassembled WGS sequence"/>
</dbReference>
<proteinExistence type="predicted"/>
<keyword evidence="3" id="KW-1185">Reference proteome</keyword>
<dbReference type="SUPFAM" id="SSF81321">
    <property type="entry name" value="Family A G protein-coupled receptor-like"/>
    <property type="match status" value="1"/>
</dbReference>
<evidence type="ECO:0008006" key="4">
    <source>
        <dbReference type="Google" id="ProtNLM"/>
    </source>
</evidence>
<protein>
    <recommendedName>
        <fullName evidence="4">G-protein coupled receptors family 1 profile domain-containing protein</fullName>
    </recommendedName>
</protein>
<sequence length="258" mass="28976">MDCFGTVGLNTVVVLAIVRYLAICKKLVLSKPLALTILLIISSIPITGLLICLYNNQPILNSETPTCPTDIPFGSVYNKLTIWLNVHPLIYLMVITGCYIQIMRYYSKMELVLSEREATCSTNSSIETGKGIQAYPLSPAQSESPQNSDKTSIKSCSLNTFSLTNTVKSQKFLPLLKVTLIILIYYIELLPCYSIQIYLSITNNTEGVSELGVQITLLLADSIPLTNTFLILFIHEETWQELRLWGVVWTSWIKKRLN</sequence>
<keyword evidence="1" id="KW-1133">Transmembrane helix</keyword>
<evidence type="ECO:0000256" key="1">
    <source>
        <dbReference type="SAM" id="Phobius"/>
    </source>
</evidence>
<evidence type="ECO:0000313" key="2">
    <source>
        <dbReference type="EMBL" id="KXN66541.1"/>
    </source>
</evidence>
<dbReference type="Gene3D" id="1.20.1070.10">
    <property type="entry name" value="Rhodopsin 7-helix transmembrane proteins"/>
    <property type="match status" value="1"/>
</dbReference>
<keyword evidence="1" id="KW-0812">Transmembrane</keyword>
<reference evidence="2 3" key="1">
    <citation type="journal article" date="2015" name="Genome Biol. Evol.">
        <title>Phylogenomic analyses indicate that early fungi evolved digesting cell walls of algal ancestors of land plants.</title>
        <authorList>
            <person name="Chang Y."/>
            <person name="Wang S."/>
            <person name="Sekimoto S."/>
            <person name="Aerts A.L."/>
            <person name="Choi C."/>
            <person name="Clum A."/>
            <person name="LaButti K.M."/>
            <person name="Lindquist E.A."/>
            <person name="Yee Ngan C."/>
            <person name="Ohm R.A."/>
            <person name="Salamov A.A."/>
            <person name="Grigoriev I.V."/>
            <person name="Spatafora J.W."/>
            <person name="Berbee M.L."/>
        </authorList>
    </citation>
    <scope>NUCLEOTIDE SEQUENCE [LARGE SCALE GENOMIC DNA]</scope>
    <source>
        <strain evidence="2 3">NRRL 28638</strain>
    </source>
</reference>
<feature type="transmembrane region" description="Helical" evidence="1">
    <location>
        <begin position="211"/>
        <end position="234"/>
    </location>
</feature>
<dbReference type="EMBL" id="KQ964713">
    <property type="protein sequence ID" value="KXN66541.1"/>
    <property type="molecule type" value="Genomic_DNA"/>
</dbReference>